<evidence type="ECO:0000313" key="7">
    <source>
        <dbReference type="EMBL" id="MDE44988.1"/>
    </source>
</evidence>
<feature type="compositionally biased region" description="Polar residues" evidence="4">
    <location>
        <begin position="582"/>
        <end position="610"/>
    </location>
</feature>
<evidence type="ECO:0000256" key="4">
    <source>
        <dbReference type="SAM" id="MobiDB-lite"/>
    </source>
</evidence>
<keyword evidence="2" id="KW-0722">Serine protease inhibitor</keyword>
<dbReference type="PANTHER" id="PTHR11461">
    <property type="entry name" value="SERINE PROTEASE INHIBITOR, SERPIN"/>
    <property type="match status" value="1"/>
</dbReference>
<evidence type="ECO:0000256" key="3">
    <source>
        <dbReference type="RuleBase" id="RU000411"/>
    </source>
</evidence>
<dbReference type="Gene3D" id="2.10.310.10">
    <property type="entry name" value="Serpins superfamily"/>
    <property type="match status" value="1"/>
</dbReference>
<name>A0A6G1S3P2_9ACAR</name>
<keyword evidence="5" id="KW-0732">Signal</keyword>
<reference evidence="7" key="1">
    <citation type="submission" date="2018-10" db="EMBL/GenBank/DDBJ databases">
        <title>Transcriptome assembly of Aceria tosichella (Wheat curl mite) Type 2.</title>
        <authorList>
            <person name="Scully E.D."/>
            <person name="Geib S.M."/>
            <person name="Palmer N.A."/>
            <person name="Gupta A.K."/>
            <person name="Sarath G."/>
            <person name="Tatineni S."/>
        </authorList>
    </citation>
    <scope>NUCLEOTIDE SEQUENCE</scope>
    <source>
        <strain evidence="7">LincolnNE</strain>
    </source>
</reference>
<protein>
    <recommendedName>
        <fullName evidence="6">Serpin domain-containing protein</fullName>
    </recommendedName>
</protein>
<dbReference type="SUPFAM" id="SSF56574">
    <property type="entry name" value="Serpins"/>
    <property type="match status" value="2"/>
</dbReference>
<evidence type="ECO:0000256" key="1">
    <source>
        <dbReference type="ARBA" id="ARBA00022690"/>
    </source>
</evidence>
<accession>A0A6G1S3P2</accession>
<dbReference type="SMART" id="SM00093">
    <property type="entry name" value="SERPIN"/>
    <property type="match status" value="1"/>
</dbReference>
<dbReference type="InterPro" id="IPR000215">
    <property type="entry name" value="Serpin_fam"/>
</dbReference>
<dbReference type="Gene3D" id="3.30.497.10">
    <property type="entry name" value="Antithrombin, subunit I, domain 2"/>
    <property type="match status" value="2"/>
</dbReference>
<evidence type="ECO:0000256" key="2">
    <source>
        <dbReference type="ARBA" id="ARBA00022900"/>
    </source>
</evidence>
<keyword evidence="1" id="KW-0646">Protease inhibitor</keyword>
<dbReference type="EMBL" id="GGYP01000217">
    <property type="protein sequence ID" value="MDE44988.1"/>
    <property type="molecule type" value="Transcribed_RNA"/>
</dbReference>
<dbReference type="Gene3D" id="2.30.39.10">
    <property type="entry name" value="Alpha-1-antitrypsin, domain 1"/>
    <property type="match status" value="1"/>
</dbReference>
<comment type="similarity">
    <text evidence="3">Belongs to the serpin family.</text>
</comment>
<dbReference type="AlphaFoldDB" id="A0A6G1S3P2"/>
<dbReference type="PANTHER" id="PTHR11461:SF367">
    <property type="entry name" value="GH21475P-RELATED"/>
    <property type="match status" value="1"/>
</dbReference>
<sequence>MKLSTIVWIFLAVIPPASQSPLQAEPERLTTTVLQNVTSNNLGNYQQSNTSTMAQESARLLTKPSAPYAIEDSPDKPSTTNVRSLVFRLITLNQTIPANENGQEWSLSELGQRILKPNESSPAGLDIRSLLDTLDRNNLTSEVYFDDSSPGSVNITITNLHNMTKEAGRTANRLLLEDLLDESKYPALFNVSSVMKDNHRFMGRNPVRSRPSNLVIETSMTVPPIRRTVDVVAENYTTRKIAEEANIFALKMINQLNVERLGDENMINSPFSIYQGLALLLSGSMGDTSRELDKMLLSVHSAYDNLKLTHDQDRSRLMSSFNDAVRELHESSTNHFRRASVPSMNCTLSEDKSMQAELDCSVHQTLARNELVAFTGPNNVPSQYRGGSEEQHFIVANNLLFSPSSYEISTEFKHTLNSYYNNTALARMEIGSTESIQVINEWVRKATAGLIPAIINKKNTFDEFNVMTLLSTSWLSQEWLNPFKRISSSLRSSIRLKGQTSVRNAKGVPFAGFAGMDEPLMEFVDDHKGSHFVDYIRSEPTRHILNYHTILNKQWVDVVVVPFRDSNQRLITITPLQQASAPITSGRTGSLPSGAHNLSSKSVLSNQTDASRMDSDPLNPMGDQQHVELPVMSDPSSLTKMMTSLAADPRRAMRSLWATIAPDLITKQTLMNLQMAKQRNSSSSMDDSWSLKKFNIPPKTQLSMPLIRIEADSTLTAPLNHIGLVNAFDPAQANFIGINGHPFNYNKLHLSNVLYKTTFNLNEDGINYDRTVRTLEPMRIIAQKRQHKLKPKELELEEGELVNEVKLNTPFMFLIADIKTKLVLYTGVVRNPAKENSSI</sequence>
<dbReference type="InterPro" id="IPR036186">
    <property type="entry name" value="Serpin_sf"/>
</dbReference>
<gene>
    <name evidence="7" type="ORF">g.5641</name>
</gene>
<organism evidence="7">
    <name type="scientific">Aceria tosichella</name>
    <name type="common">wheat curl mite</name>
    <dbReference type="NCBI Taxonomy" id="561515"/>
    <lineage>
        <taxon>Eukaryota</taxon>
        <taxon>Metazoa</taxon>
        <taxon>Ecdysozoa</taxon>
        <taxon>Arthropoda</taxon>
        <taxon>Chelicerata</taxon>
        <taxon>Arachnida</taxon>
        <taxon>Acari</taxon>
        <taxon>Acariformes</taxon>
        <taxon>Trombidiformes</taxon>
        <taxon>Prostigmata</taxon>
        <taxon>Eupodina</taxon>
        <taxon>Eriophyoidea</taxon>
        <taxon>Eriophyidae</taxon>
        <taxon>Eriophyinae</taxon>
        <taxon>Aceriini</taxon>
        <taxon>Aceria</taxon>
    </lineage>
</organism>
<evidence type="ECO:0000256" key="5">
    <source>
        <dbReference type="SAM" id="SignalP"/>
    </source>
</evidence>
<feature type="chain" id="PRO_5026294217" description="Serpin domain-containing protein" evidence="5">
    <location>
        <begin position="20"/>
        <end position="839"/>
    </location>
</feature>
<evidence type="ECO:0000259" key="6">
    <source>
        <dbReference type="SMART" id="SM00093"/>
    </source>
</evidence>
<feature type="domain" description="Serpin" evidence="6">
    <location>
        <begin position="250"/>
        <end position="832"/>
    </location>
</feature>
<dbReference type="GO" id="GO:0005615">
    <property type="term" value="C:extracellular space"/>
    <property type="evidence" value="ECO:0007669"/>
    <property type="project" value="InterPro"/>
</dbReference>
<proteinExistence type="inferred from homology"/>
<dbReference type="InterPro" id="IPR042185">
    <property type="entry name" value="Serpin_sf_2"/>
</dbReference>
<dbReference type="InterPro" id="IPR042178">
    <property type="entry name" value="Serpin_sf_1"/>
</dbReference>
<feature type="signal peptide" evidence="5">
    <location>
        <begin position="1"/>
        <end position="19"/>
    </location>
</feature>
<dbReference type="InterPro" id="IPR023796">
    <property type="entry name" value="Serpin_dom"/>
</dbReference>
<feature type="region of interest" description="Disordered" evidence="4">
    <location>
        <begin position="582"/>
        <end position="614"/>
    </location>
</feature>
<dbReference type="GO" id="GO:0004867">
    <property type="term" value="F:serine-type endopeptidase inhibitor activity"/>
    <property type="evidence" value="ECO:0007669"/>
    <property type="project" value="UniProtKB-KW"/>
</dbReference>
<dbReference type="Pfam" id="PF00079">
    <property type="entry name" value="Serpin"/>
    <property type="match status" value="2"/>
</dbReference>